<comment type="subcellular location">
    <subcellularLocation>
        <location evidence="1">Cell inner membrane</location>
        <topology evidence="1">Single-pass membrane protein</topology>
        <orientation evidence="1">Periplasmic side</orientation>
    </subcellularLocation>
</comment>
<dbReference type="InterPro" id="IPR003538">
    <property type="entry name" value="TonB"/>
</dbReference>
<evidence type="ECO:0000256" key="11">
    <source>
        <dbReference type="SAM" id="Phobius"/>
    </source>
</evidence>
<dbReference type="KEGG" id="avp:AVENP_1668"/>
<sequence length="236" mass="27620">MKRYFNSFFIALCFYVFFAIGIFYTFSNDKIIIEKVDEIKTISLNHVEVKQEIKSEQKEEIKEEPELKEQKEVVKELVEKVVETPTPIVKKKIEKKVVEKKNIKKEIVEKKIEVNEKLEKEISDKTVEKSISTEKEILPKSVDEKKEYLDKHLALIRKLINENVKYPLKAKKLSIEGVVIARFKILENGTVESIEIIEGHKFLQNATIEAIQEASKNFPKTNKNIEIQIPIEYKLI</sequence>
<dbReference type="GO" id="GO:0098797">
    <property type="term" value="C:plasma membrane protein complex"/>
    <property type="evidence" value="ECO:0007669"/>
    <property type="project" value="TreeGrafter"/>
</dbReference>
<evidence type="ECO:0000256" key="9">
    <source>
        <dbReference type="ARBA" id="ARBA00023136"/>
    </source>
</evidence>
<keyword evidence="8 11" id="KW-1133">Transmembrane helix</keyword>
<dbReference type="Proteomes" id="UP000503482">
    <property type="component" value="Chromosome"/>
</dbReference>
<dbReference type="Pfam" id="PF03544">
    <property type="entry name" value="TonB_C"/>
    <property type="match status" value="1"/>
</dbReference>
<feature type="domain" description="TonB C-terminal" evidence="12">
    <location>
        <begin position="151"/>
        <end position="236"/>
    </location>
</feature>
<dbReference type="GO" id="GO:0055085">
    <property type="term" value="P:transmembrane transport"/>
    <property type="evidence" value="ECO:0007669"/>
    <property type="project" value="InterPro"/>
</dbReference>
<dbReference type="SUPFAM" id="SSF74653">
    <property type="entry name" value="TolA/TonB C-terminal domain"/>
    <property type="match status" value="1"/>
</dbReference>
<dbReference type="PANTHER" id="PTHR33446:SF2">
    <property type="entry name" value="PROTEIN TONB"/>
    <property type="match status" value="1"/>
</dbReference>
<evidence type="ECO:0000256" key="8">
    <source>
        <dbReference type="ARBA" id="ARBA00022989"/>
    </source>
</evidence>
<evidence type="ECO:0000256" key="1">
    <source>
        <dbReference type="ARBA" id="ARBA00004383"/>
    </source>
</evidence>
<dbReference type="InterPro" id="IPR037682">
    <property type="entry name" value="TonB_C"/>
</dbReference>
<dbReference type="Gene3D" id="3.30.1150.10">
    <property type="match status" value="1"/>
</dbReference>
<keyword evidence="7" id="KW-0653">Protein transport</keyword>
<evidence type="ECO:0000256" key="2">
    <source>
        <dbReference type="ARBA" id="ARBA00006555"/>
    </source>
</evidence>
<dbReference type="GO" id="GO:0015891">
    <property type="term" value="P:siderophore transport"/>
    <property type="evidence" value="ECO:0007669"/>
    <property type="project" value="InterPro"/>
</dbReference>
<keyword evidence="5" id="KW-0997">Cell inner membrane</keyword>
<dbReference type="NCBIfam" id="TIGR01352">
    <property type="entry name" value="tonB_Cterm"/>
    <property type="match status" value="1"/>
</dbReference>
<keyword evidence="3" id="KW-0813">Transport</keyword>
<feature type="coiled-coil region" evidence="10">
    <location>
        <begin position="100"/>
        <end position="128"/>
    </location>
</feature>
<accession>A0AAE7B8D5</accession>
<dbReference type="AlphaFoldDB" id="A0AAE7B8D5"/>
<dbReference type="PROSITE" id="PS52015">
    <property type="entry name" value="TONB_CTD"/>
    <property type="match status" value="1"/>
</dbReference>
<protein>
    <submittedName>
        <fullName evidence="13">Energy transduction protein TonB</fullName>
    </submittedName>
</protein>
<dbReference type="EMBL" id="CP053840">
    <property type="protein sequence ID" value="QKF67214.1"/>
    <property type="molecule type" value="Genomic_DNA"/>
</dbReference>
<evidence type="ECO:0000256" key="3">
    <source>
        <dbReference type="ARBA" id="ARBA00022448"/>
    </source>
</evidence>
<dbReference type="PANTHER" id="PTHR33446">
    <property type="entry name" value="PROTEIN TONB-RELATED"/>
    <property type="match status" value="1"/>
</dbReference>
<dbReference type="InterPro" id="IPR051045">
    <property type="entry name" value="TonB-dependent_transducer"/>
</dbReference>
<keyword evidence="6 11" id="KW-0812">Transmembrane</keyword>
<keyword evidence="14" id="KW-1185">Reference proteome</keyword>
<proteinExistence type="inferred from homology"/>
<evidence type="ECO:0000256" key="10">
    <source>
        <dbReference type="SAM" id="Coils"/>
    </source>
</evidence>
<dbReference type="InterPro" id="IPR006260">
    <property type="entry name" value="TonB/TolA_C"/>
</dbReference>
<evidence type="ECO:0000256" key="7">
    <source>
        <dbReference type="ARBA" id="ARBA00022927"/>
    </source>
</evidence>
<evidence type="ECO:0000259" key="12">
    <source>
        <dbReference type="PROSITE" id="PS52015"/>
    </source>
</evidence>
<keyword evidence="10" id="KW-0175">Coiled coil</keyword>
<keyword evidence="9 11" id="KW-0472">Membrane</keyword>
<dbReference type="RefSeq" id="WP_128360159.1">
    <property type="nucleotide sequence ID" value="NZ_CP053840.1"/>
</dbReference>
<evidence type="ECO:0000256" key="4">
    <source>
        <dbReference type="ARBA" id="ARBA00022475"/>
    </source>
</evidence>
<feature type="transmembrane region" description="Helical" evidence="11">
    <location>
        <begin position="7"/>
        <end position="26"/>
    </location>
</feature>
<comment type="similarity">
    <text evidence="2">Belongs to the TonB family.</text>
</comment>
<keyword evidence="4" id="KW-1003">Cell membrane</keyword>
<evidence type="ECO:0000313" key="14">
    <source>
        <dbReference type="Proteomes" id="UP000503482"/>
    </source>
</evidence>
<organism evidence="13 14">
    <name type="scientific">Arcobacter venerupis</name>
    <dbReference type="NCBI Taxonomy" id="1054033"/>
    <lineage>
        <taxon>Bacteria</taxon>
        <taxon>Pseudomonadati</taxon>
        <taxon>Campylobacterota</taxon>
        <taxon>Epsilonproteobacteria</taxon>
        <taxon>Campylobacterales</taxon>
        <taxon>Arcobacteraceae</taxon>
        <taxon>Arcobacter</taxon>
    </lineage>
</organism>
<evidence type="ECO:0000256" key="5">
    <source>
        <dbReference type="ARBA" id="ARBA00022519"/>
    </source>
</evidence>
<evidence type="ECO:0000256" key="6">
    <source>
        <dbReference type="ARBA" id="ARBA00022692"/>
    </source>
</evidence>
<name>A0AAE7B8D5_9BACT</name>
<gene>
    <name evidence="13" type="primary">tonB3</name>
    <name evidence="13" type="ORF">AVENP_1668</name>
</gene>
<dbReference type="GO" id="GO:0031992">
    <property type="term" value="F:energy transducer activity"/>
    <property type="evidence" value="ECO:0007669"/>
    <property type="project" value="InterPro"/>
</dbReference>
<dbReference type="GO" id="GO:0030288">
    <property type="term" value="C:outer membrane-bounded periplasmic space"/>
    <property type="evidence" value="ECO:0007669"/>
    <property type="project" value="InterPro"/>
</dbReference>
<evidence type="ECO:0000313" key="13">
    <source>
        <dbReference type="EMBL" id="QKF67214.1"/>
    </source>
</evidence>
<dbReference type="GO" id="GO:0015031">
    <property type="term" value="P:protein transport"/>
    <property type="evidence" value="ECO:0007669"/>
    <property type="project" value="UniProtKB-KW"/>
</dbReference>
<reference evidence="13 14" key="1">
    <citation type="submission" date="2020-05" db="EMBL/GenBank/DDBJ databases">
        <title>Complete genome sequencing of Campylobacter and Arcobacter type strains.</title>
        <authorList>
            <person name="Miller W.G."/>
            <person name="Yee E."/>
        </authorList>
    </citation>
    <scope>NUCLEOTIDE SEQUENCE [LARGE SCALE GENOMIC DNA]</scope>
    <source>
        <strain evidence="13 14">LMG 26156</strain>
    </source>
</reference>
<dbReference type="PRINTS" id="PR01374">
    <property type="entry name" value="TONBPROTEIN"/>
</dbReference>